<dbReference type="InterPro" id="IPR004170">
    <property type="entry name" value="WWE_dom"/>
</dbReference>
<dbReference type="GO" id="GO:0005634">
    <property type="term" value="C:nucleus"/>
    <property type="evidence" value="ECO:0007669"/>
    <property type="project" value="UniProtKB-SubCell"/>
</dbReference>
<dbReference type="Proteomes" id="UP001152795">
    <property type="component" value="Unassembled WGS sequence"/>
</dbReference>
<dbReference type="InterPro" id="IPR012317">
    <property type="entry name" value="Poly(ADP-ribose)pol_cat_dom"/>
</dbReference>
<evidence type="ECO:0000256" key="1">
    <source>
        <dbReference type="ARBA" id="ARBA00004123"/>
    </source>
</evidence>
<dbReference type="EMBL" id="CACRXK020027037">
    <property type="protein sequence ID" value="CAB4040614.1"/>
    <property type="molecule type" value="Genomic_DNA"/>
</dbReference>
<dbReference type="GO" id="GO:0010629">
    <property type="term" value="P:negative regulation of gene expression"/>
    <property type="evidence" value="ECO:0007669"/>
    <property type="project" value="TreeGrafter"/>
</dbReference>
<name>A0A6S7KCP5_PARCT</name>
<evidence type="ECO:0000256" key="5">
    <source>
        <dbReference type="ARBA" id="ARBA00023242"/>
    </source>
</evidence>
<dbReference type="Gene3D" id="3.30.720.50">
    <property type="match status" value="1"/>
</dbReference>
<keyword evidence="3" id="KW-0808">Transferase</keyword>
<evidence type="ECO:0000256" key="2">
    <source>
        <dbReference type="ARBA" id="ARBA00022676"/>
    </source>
</evidence>
<protein>
    <submittedName>
        <fullName evidence="6">Poly [ADP-ribose] polymerase 14-like</fullName>
    </submittedName>
</protein>
<feature type="non-terminal residue" evidence="6">
    <location>
        <position position="403"/>
    </location>
</feature>
<dbReference type="SUPFAM" id="SSF117839">
    <property type="entry name" value="WWE domain"/>
    <property type="match status" value="1"/>
</dbReference>
<dbReference type="CDD" id="cd01439">
    <property type="entry name" value="TCCD_inducible_PARP_like"/>
    <property type="match status" value="1"/>
</dbReference>
<evidence type="ECO:0000256" key="3">
    <source>
        <dbReference type="ARBA" id="ARBA00022679"/>
    </source>
</evidence>
<dbReference type="Gene3D" id="3.90.228.10">
    <property type="match status" value="1"/>
</dbReference>
<dbReference type="SUPFAM" id="SSF56399">
    <property type="entry name" value="ADP-ribosylation"/>
    <property type="match status" value="1"/>
</dbReference>
<sequence>GSTRRSLKPTFVSLVAGYSVESVKLLVYARSSDDISSALVEIERFIQNHITSKKVEHEKLFDVVLKHWDELKSLAKDGNLRITCVNETTVSIEGLLSKVLEAKDKLTEMVSRHTDEERRLHQLSYISQNVQWYYSDHSCRSREVVYSAQLNGTIEVACMNGEAMVEITESDGQQYNVDFAQMVARNKSTGQTRKLSRKLIGSATGLELPSNWTHQPVNQVVELVRLTPSSPEYSEVRSHFVAGGGRANQLYSVERIQNPQLYSMYLAFKKSMAMRGQVNEMRLFHGTDAANIHSINTNNFSRSFAGANGTSYGNGVYFARDASYSIKFTKPQHFGTRRKMYMAKVLVGEYTKGVSGMKAPPTKSDPNNPGLRYDSVVNDIRNPRMYIIFQDNQYYPEYLLTLQ</sequence>
<reference evidence="6" key="1">
    <citation type="submission" date="2020-04" db="EMBL/GenBank/DDBJ databases">
        <authorList>
            <person name="Alioto T."/>
            <person name="Alioto T."/>
            <person name="Gomez Garrido J."/>
        </authorList>
    </citation>
    <scope>NUCLEOTIDE SEQUENCE</scope>
    <source>
        <strain evidence="6">A484AB</strain>
    </source>
</reference>
<dbReference type="GO" id="GO:0003950">
    <property type="term" value="F:NAD+ poly-ADP-ribosyltransferase activity"/>
    <property type="evidence" value="ECO:0007669"/>
    <property type="project" value="UniProtKB-UniRule"/>
</dbReference>
<evidence type="ECO:0000313" key="6">
    <source>
        <dbReference type="EMBL" id="CAB4040614.1"/>
    </source>
</evidence>
<dbReference type="PANTHER" id="PTHR14453">
    <property type="entry name" value="PARP/ZINC FINGER CCCH TYPE DOMAIN CONTAINING PROTEIN"/>
    <property type="match status" value="1"/>
</dbReference>
<evidence type="ECO:0000313" key="7">
    <source>
        <dbReference type="Proteomes" id="UP001152795"/>
    </source>
</evidence>
<keyword evidence="4" id="KW-0520">NAD</keyword>
<comment type="subcellular location">
    <subcellularLocation>
        <location evidence="1">Nucleus</location>
    </subcellularLocation>
</comment>
<dbReference type="Pfam" id="PF02825">
    <property type="entry name" value="WWE"/>
    <property type="match status" value="1"/>
</dbReference>
<dbReference type="InterPro" id="IPR052056">
    <property type="entry name" value="Mono-ARTD/PARP"/>
</dbReference>
<proteinExistence type="predicted"/>
<keyword evidence="2" id="KW-0328">Glycosyltransferase</keyword>
<evidence type="ECO:0000256" key="4">
    <source>
        <dbReference type="ARBA" id="ARBA00023027"/>
    </source>
</evidence>
<dbReference type="Pfam" id="PF00644">
    <property type="entry name" value="PARP"/>
    <property type="match status" value="1"/>
</dbReference>
<dbReference type="PANTHER" id="PTHR14453:SF67">
    <property type="entry name" value="POLY [ADP-RIBOSE] POLYMERASE"/>
    <property type="match status" value="1"/>
</dbReference>
<dbReference type="InterPro" id="IPR037197">
    <property type="entry name" value="WWE_dom_sf"/>
</dbReference>
<accession>A0A6S7KCP5</accession>
<dbReference type="OrthoDB" id="406099at2759"/>
<gene>
    <name evidence="6" type="ORF">PACLA_8A004852</name>
</gene>
<comment type="caution">
    <text evidence="6">The sequence shown here is derived from an EMBL/GenBank/DDBJ whole genome shotgun (WGS) entry which is preliminary data.</text>
</comment>
<dbReference type="PROSITE" id="PS50918">
    <property type="entry name" value="WWE"/>
    <property type="match status" value="1"/>
</dbReference>
<dbReference type="AlphaFoldDB" id="A0A6S7KCP5"/>
<dbReference type="PROSITE" id="PS51059">
    <property type="entry name" value="PARP_CATALYTIC"/>
    <property type="match status" value="1"/>
</dbReference>
<dbReference type="GO" id="GO:0003714">
    <property type="term" value="F:transcription corepressor activity"/>
    <property type="evidence" value="ECO:0007669"/>
    <property type="project" value="TreeGrafter"/>
</dbReference>
<organism evidence="6 7">
    <name type="scientific">Paramuricea clavata</name>
    <name type="common">Red gorgonian</name>
    <name type="synonym">Violescent sea-whip</name>
    <dbReference type="NCBI Taxonomy" id="317549"/>
    <lineage>
        <taxon>Eukaryota</taxon>
        <taxon>Metazoa</taxon>
        <taxon>Cnidaria</taxon>
        <taxon>Anthozoa</taxon>
        <taxon>Octocorallia</taxon>
        <taxon>Malacalcyonacea</taxon>
        <taxon>Plexauridae</taxon>
        <taxon>Paramuricea</taxon>
    </lineage>
</organism>
<keyword evidence="5" id="KW-0539">Nucleus</keyword>
<keyword evidence="7" id="KW-1185">Reference proteome</keyword>
<dbReference type="GO" id="GO:0005737">
    <property type="term" value="C:cytoplasm"/>
    <property type="evidence" value="ECO:0007669"/>
    <property type="project" value="TreeGrafter"/>
</dbReference>